<accession>W7X4Y3</accession>
<gene>
    <name evidence="1" type="ORF">TTHERM_000530589</name>
</gene>
<reference evidence="2" key="1">
    <citation type="journal article" date="2006" name="PLoS Biol.">
        <title>Macronuclear genome sequence of the ciliate Tetrahymena thermophila, a model eukaryote.</title>
        <authorList>
            <person name="Eisen J.A."/>
            <person name="Coyne R.S."/>
            <person name="Wu M."/>
            <person name="Wu D."/>
            <person name="Thiagarajan M."/>
            <person name="Wortman J.R."/>
            <person name="Badger J.H."/>
            <person name="Ren Q."/>
            <person name="Amedeo P."/>
            <person name="Jones K.M."/>
            <person name="Tallon L.J."/>
            <person name="Delcher A.L."/>
            <person name="Salzberg S.L."/>
            <person name="Silva J.C."/>
            <person name="Haas B.J."/>
            <person name="Majoros W.H."/>
            <person name="Farzad M."/>
            <person name="Carlton J.M."/>
            <person name="Smith R.K. Jr."/>
            <person name="Garg J."/>
            <person name="Pearlman R.E."/>
            <person name="Karrer K.M."/>
            <person name="Sun L."/>
            <person name="Manning G."/>
            <person name="Elde N.C."/>
            <person name="Turkewitz A.P."/>
            <person name="Asai D.J."/>
            <person name="Wilkes D.E."/>
            <person name="Wang Y."/>
            <person name="Cai H."/>
            <person name="Collins K."/>
            <person name="Stewart B.A."/>
            <person name="Lee S.R."/>
            <person name="Wilamowska K."/>
            <person name="Weinberg Z."/>
            <person name="Ruzzo W.L."/>
            <person name="Wloga D."/>
            <person name="Gaertig J."/>
            <person name="Frankel J."/>
            <person name="Tsao C.-C."/>
            <person name="Gorovsky M.A."/>
            <person name="Keeling P.J."/>
            <person name="Waller R.F."/>
            <person name="Patron N.J."/>
            <person name="Cherry J.M."/>
            <person name="Stover N.A."/>
            <person name="Krieger C.J."/>
            <person name="del Toro C."/>
            <person name="Ryder H.F."/>
            <person name="Williamson S.C."/>
            <person name="Barbeau R.A."/>
            <person name="Hamilton E.P."/>
            <person name="Orias E."/>
        </authorList>
    </citation>
    <scope>NUCLEOTIDE SEQUENCE [LARGE SCALE GENOMIC DNA]</scope>
    <source>
        <strain evidence="2">SB210</strain>
    </source>
</reference>
<dbReference type="EMBL" id="GG662522">
    <property type="protein sequence ID" value="EWS72467.1"/>
    <property type="molecule type" value="Genomic_DNA"/>
</dbReference>
<dbReference type="AlphaFoldDB" id="W7X4Y3"/>
<name>W7X4Y3_TETTS</name>
<dbReference type="KEGG" id="tet:TTHERM_000530589"/>
<dbReference type="RefSeq" id="XP_012655012.1">
    <property type="nucleotide sequence ID" value="XM_012799558.1"/>
</dbReference>
<dbReference type="InParanoid" id="W7X4Y3"/>
<protein>
    <submittedName>
        <fullName evidence="1">Uncharacterized protein</fullName>
    </submittedName>
</protein>
<organism evidence="1 2">
    <name type="scientific">Tetrahymena thermophila (strain SB210)</name>
    <dbReference type="NCBI Taxonomy" id="312017"/>
    <lineage>
        <taxon>Eukaryota</taxon>
        <taxon>Sar</taxon>
        <taxon>Alveolata</taxon>
        <taxon>Ciliophora</taxon>
        <taxon>Intramacronucleata</taxon>
        <taxon>Oligohymenophorea</taxon>
        <taxon>Hymenostomatida</taxon>
        <taxon>Tetrahymenina</taxon>
        <taxon>Tetrahymenidae</taxon>
        <taxon>Tetrahymena</taxon>
    </lineage>
</organism>
<dbReference type="GeneID" id="24439432"/>
<keyword evidence="2" id="KW-1185">Reference proteome</keyword>
<proteinExistence type="predicted"/>
<sequence>MCMQEILKKKELSLNFHEKKYKQKIQYILIKKIRYQGCNQSQFLMQNFIMLMAYFSDQERYGRINNLRLVQRNKQSNLVSTIIKLQKLNKIITSKRFIMVLYRAGSYSHCYY</sequence>
<dbReference type="Proteomes" id="UP000009168">
    <property type="component" value="Unassembled WGS sequence"/>
</dbReference>
<evidence type="ECO:0000313" key="2">
    <source>
        <dbReference type="Proteomes" id="UP000009168"/>
    </source>
</evidence>
<evidence type="ECO:0000313" key="1">
    <source>
        <dbReference type="EMBL" id="EWS72467.1"/>
    </source>
</evidence>